<sequence length="321" mass="36085">MLSFVLRFQDSAFKPMTKVEIHKVNTLAGHQDCVYTVESGPEPHLFFSAGGDGVVAQWDLNDLESGRMLAKLDSSVYALCYYAERNVLIIGQNFDGIHLIDLNERKQVGSINLGSSAIFDVKVLRDRIFVALANGEVHILDITTLKTIEVLSYSDKSARSISFSTLNGHLAVGYSDNMVRIFNLKDFSLLHEIEAHKISVFTVRYTPGERYLISGSRDAHLKIWDVQQDYTLKESVVAHMYAINHLDFSADGKHFVTCSMDKSIKVWDAETFQLLKVIDKARHAGHGTSVNKLLWTDHNNLLVSASDDRSISIWDITFNLS</sequence>
<dbReference type="EMBL" id="FOIR01000001">
    <property type="protein sequence ID" value="SEW07813.1"/>
    <property type="molecule type" value="Genomic_DNA"/>
</dbReference>
<dbReference type="Gene3D" id="2.130.10.10">
    <property type="entry name" value="YVTN repeat-like/Quinoprotein amine dehydrogenase"/>
    <property type="match status" value="2"/>
</dbReference>
<dbReference type="Pfam" id="PF00400">
    <property type="entry name" value="WD40"/>
    <property type="match status" value="4"/>
</dbReference>
<dbReference type="InterPro" id="IPR036322">
    <property type="entry name" value="WD40_repeat_dom_sf"/>
</dbReference>
<evidence type="ECO:0000313" key="4">
    <source>
        <dbReference type="EMBL" id="SEW07813.1"/>
    </source>
</evidence>
<proteinExistence type="predicted"/>
<evidence type="ECO:0000256" key="3">
    <source>
        <dbReference type="PROSITE-ProRule" id="PRU00221"/>
    </source>
</evidence>
<dbReference type="PROSITE" id="PS00678">
    <property type="entry name" value="WD_REPEATS_1"/>
    <property type="match status" value="2"/>
</dbReference>
<dbReference type="PROSITE" id="PS50082">
    <property type="entry name" value="WD_REPEATS_2"/>
    <property type="match status" value="4"/>
</dbReference>
<accession>A0A1I0P0U1</accession>
<dbReference type="Proteomes" id="UP000199437">
    <property type="component" value="Unassembled WGS sequence"/>
</dbReference>
<organism evidence="4 5">
    <name type="scientific">Roseivirga pacifica</name>
    <dbReference type="NCBI Taxonomy" id="1267423"/>
    <lineage>
        <taxon>Bacteria</taxon>
        <taxon>Pseudomonadati</taxon>
        <taxon>Bacteroidota</taxon>
        <taxon>Cytophagia</taxon>
        <taxon>Cytophagales</taxon>
        <taxon>Roseivirgaceae</taxon>
        <taxon>Roseivirga</taxon>
    </lineage>
</organism>
<name>A0A1I0P0U1_9BACT</name>
<evidence type="ECO:0000256" key="2">
    <source>
        <dbReference type="ARBA" id="ARBA00022737"/>
    </source>
</evidence>
<keyword evidence="5" id="KW-1185">Reference proteome</keyword>
<dbReference type="InterPro" id="IPR015943">
    <property type="entry name" value="WD40/YVTN_repeat-like_dom_sf"/>
</dbReference>
<dbReference type="PANTHER" id="PTHR19848:SF8">
    <property type="entry name" value="F-BOX AND WD REPEAT DOMAIN CONTAINING 7"/>
    <property type="match status" value="1"/>
</dbReference>
<keyword evidence="2" id="KW-0677">Repeat</keyword>
<keyword evidence="1 3" id="KW-0853">WD repeat</keyword>
<dbReference type="SUPFAM" id="SSF50978">
    <property type="entry name" value="WD40 repeat-like"/>
    <property type="match status" value="1"/>
</dbReference>
<dbReference type="STRING" id="1267423.SAMN05216290_1633"/>
<dbReference type="PROSITE" id="PS50294">
    <property type="entry name" value="WD_REPEATS_REGION"/>
    <property type="match status" value="4"/>
</dbReference>
<feature type="repeat" description="WD" evidence="3">
    <location>
        <begin position="236"/>
        <end position="277"/>
    </location>
</feature>
<feature type="repeat" description="WD" evidence="3">
    <location>
        <begin position="27"/>
        <end position="68"/>
    </location>
</feature>
<dbReference type="PRINTS" id="PR00320">
    <property type="entry name" value="GPROTEINBRPT"/>
</dbReference>
<evidence type="ECO:0000313" key="5">
    <source>
        <dbReference type="Proteomes" id="UP000199437"/>
    </source>
</evidence>
<dbReference type="AlphaFoldDB" id="A0A1I0P0U1"/>
<dbReference type="InterPro" id="IPR019775">
    <property type="entry name" value="WD40_repeat_CS"/>
</dbReference>
<dbReference type="SMART" id="SM00320">
    <property type="entry name" value="WD40"/>
    <property type="match status" value="6"/>
</dbReference>
<gene>
    <name evidence="4" type="ORF">SAMN05216290_1633</name>
</gene>
<dbReference type="InterPro" id="IPR020472">
    <property type="entry name" value="WD40_PAC1"/>
</dbReference>
<dbReference type="PANTHER" id="PTHR19848">
    <property type="entry name" value="WD40 REPEAT PROTEIN"/>
    <property type="match status" value="1"/>
</dbReference>
<feature type="repeat" description="WD" evidence="3">
    <location>
        <begin position="193"/>
        <end position="234"/>
    </location>
</feature>
<protein>
    <submittedName>
        <fullName evidence="4">WD-40 repeat-containing protein</fullName>
    </submittedName>
</protein>
<feature type="repeat" description="WD" evidence="3">
    <location>
        <begin position="283"/>
        <end position="321"/>
    </location>
</feature>
<reference evidence="5" key="1">
    <citation type="submission" date="2016-10" db="EMBL/GenBank/DDBJ databases">
        <authorList>
            <person name="Varghese N."/>
            <person name="Submissions S."/>
        </authorList>
    </citation>
    <scope>NUCLEOTIDE SEQUENCE [LARGE SCALE GENOMIC DNA]</scope>
    <source>
        <strain evidence="5">CGMCC 1.12402</strain>
    </source>
</reference>
<evidence type="ECO:0000256" key="1">
    <source>
        <dbReference type="ARBA" id="ARBA00022574"/>
    </source>
</evidence>
<dbReference type="InterPro" id="IPR001680">
    <property type="entry name" value="WD40_rpt"/>
</dbReference>
<dbReference type="CDD" id="cd00200">
    <property type="entry name" value="WD40"/>
    <property type="match status" value="1"/>
</dbReference>